<evidence type="ECO:0000256" key="5">
    <source>
        <dbReference type="ARBA" id="ARBA00023004"/>
    </source>
</evidence>
<evidence type="ECO:0000256" key="2">
    <source>
        <dbReference type="ARBA" id="ARBA00022448"/>
    </source>
</evidence>
<dbReference type="Pfam" id="PF13370">
    <property type="entry name" value="Fer4_13"/>
    <property type="match status" value="1"/>
</dbReference>
<evidence type="ECO:0000256" key="4">
    <source>
        <dbReference type="ARBA" id="ARBA00022982"/>
    </source>
</evidence>
<evidence type="ECO:0000256" key="3">
    <source>
        <dbReference type="ARBA" id="ARBA00022723"/>
    </source>
</evidence>
<dbReference type="RefSeq" id="WP_239167398.1">
    <property type="nucleotide sequence ID" value="NZ_BAAALC010000028.1"/>
</dbReference>
<keyword evidence="6 8" id="KW-0411">Iron-sulfur</keyword>
<comment type="function">
    <text evidence="8">Ferredoxins are iron-sulfur proteins that transfer electrons in a wide variety of metabolic reactions.</text>
</comment>
<gene>
    <name evidence="10" type="ORF">Cco03nite_30860</name>
</gene>
<reference evidence="10 11" key="1">
    <citation type="submission" date="2021-01" db="EMBL/GenBank/DDBJ databases">
        <title>Whole genome shotgun sequence of Catellatospora coxensis NBRC 107359.</title>
        <authorList>
            <person name="Komaki H."/>
            <person name="Tamura T."/>
        </authorList>
    </citation>
    <scope>NUCLEOTIDE SEQUENCE [LARGE SCALE GENOMIC DNA]</scope>
    <source>
        <strain evidence="10 11">NBRC 107359</strain>
    </source>
</reference>
<dbReference type="Proteomes" id="UP000630887">
    <property type="component" value="Unassembled WGS sequence"/>
</dbReference>
<dbReference type="AlphaFoldDB" id="A0A8J3P950"/>
<evidence type="ECO:0000256" key="7">
    <source>
        <dbReference type="ARBA" id="ARBA00023291"/>
    </source>
</evidence>
<evidence type="ECO:0000256" key="8">
    <source>
        <dbReference type="RuleBase" id="RU368020"/>
    </source>
</evidence>
<dbReference type="InterPro" id="IPR051269">
    <property type="entry name" value="Fe-S_cluster_ET"/>
</dbReference>
<keyword evidence="11" id="KW-1185">Reference proteome</keyword>
<dbReference type="PANTHER" id="PTHR36923:SF3">
    <property type="entry name" value="FERREDOXIN"/>
    <property type="match status" value="1"/>
</dbReference>
<evidence type="ECO:0000256" key="6">
    <source>
        <dbReference type="ARBA" id="ARBA00023014"/>
    </source>
</evidence>
<dbReference type="InterPro" id="IPR017896">
    <property type="entry name" value="4Fe4S_Fe-S-bd"/>
</dbReference>
<dbReference type="EMBL" id="BONI01000023">
    <property type="protein sequence ID" value="GIG06386.1"/>
    <property type="molecule type" value="Genomic_DNA"/>
</dbReference>
<evidence type="ECO:0000313" key="10">
    <source>
        <dbReference type="EMBL" id="GIG06386.1"/>
    </source>
</evidence>
<comment type="cofactor">
    <cofactor evidence="1">
        <name>[3Fe-4S] cluster</name>
        <dbReference type="ChEBI" id="CHEBI:21137"/>
    </cofactor>
</comment>
<keyword evidence="5 8" id="KW-0408">Iron</keyword>
<organism evidence="10 11">
    <name type="scientific">Catellatospora coxensis</name>
    <dbReference type="NCBI Taxonomy" id="310354"/>
    <lineage>
        <taxon>Bacteria</taxon>
        <taxon>Bacillati</taxon>
        <taxon>Actinomycetota</taxon>
        <taxon>Actinomycetes</taxon>
        <taxon>Micromonosporales</taxon>
        <taxon>Micromonosporaceae</taxon>
        <taxon>Catellatospora</taxon>
    </lineage>
</organism>
<keyword evidence="2 8" id="KW-0813">Transport</keyword>
<proteinExistence type="predicted"/>
<dbReference type="SUPFAM" id="SSF54862">
    <property type="entry name" value="4Fe-4S ferredoxins"/>
    <property type="match status" value="1"/>
</dbReference>
<feature type="domain" description="4Fe-4S ferredoxin-type" evidence="9">
    <location>
        <begin position="7"/>
        <end position="35"/>
    </location>
</feature>
<comment type="caution">
    <text evidence="10">The sequence shown here is derived from an EMBL/GenBank/DDBJ whole genome shotgun (WGS) entry which is preliminary data.</text>
</comment>
<evidence type="ECO:0000313" key="11">
    <source>
        <dbReference type="Proteomes" id="UP000630887"/>
    </source>
</evidence>
<evidence type="ECO:0000256" key="1">
    <source>
        <dbReference type="ARBA" id="ARBA00001927"/>
    </source>
</evidence>
<dbReference type="GO" id="GO:0005506">
    <property type="term" value="F:iron ion binding"/>
    <property type="evidence" value="ECO:0007669"/>
    <property type="project" value="UniProtKB-UniRule"/>
</dbReference>
<evidence type="ECO:0000259" key="9">
    <source>
        <dbReference type="PROSITE" id="PS51379"/>
    </source>
</evidence>
<keyword evidence="7" id="KW-0003">3Fe-4S</keyword>
<name>A0A8J3P950_9ACTN</name>
<keyword evidence="4 8" id="KW-0249">Electron transport</keyword>
<sequence length="71" mass="7296">MSGAKTLLPSGDATRCVGAGQCVRTAPDVFDQDDGGTVVVLVAEVDESHRALLDEAAYLCPASAIAFTERG</sequence>
<dbReference type="InterPro" id="IPR001080">
    <property type="entry name" value="3Fe4S_ferredoxin"/>
</dbReference>
<accession>A0A8J3P950</accession>
<dbReference type="PANTHER" id="PTHR36923">
    <property type="entry name" value="FERREDOXIN"/>
    <property type="match status" value="1"/>
</dbReference>
<dbReference type="PRINTS" id="PR00352">
    <property type="entry name" value="3FE4SFRDOXIN"/>
</dbReference>
<dbReference type="Gene3D" id="3.30.70.20">
    <property type="match status" value="1"/>
</dbReference>
<dbReference type="GO" id="GO:0051538">
    <property type="term" value="F:3 iron, 4 sulfur cluster binding"/>
    <property type="evidence" value="ECO:0007669"/>
    <property type="project" value="UniProtKB-KW"/>
</dbReference>
<keyword evidence="3 8" id="KW-0479">Metal-binding</keyword>
<dbReference type="PROSITE" id="PS51379">
    <property type="entry name" value="4FE4S_FER_2"/>
    <property type="match status" value="1"/>
</dbReference>
<protein>
    <recommendedName>
        <fullName evidence="8">Ferredoxin</fullName>
    </recommendedName>
</protein>
<dbReference type="GO" id="GO:0009055">
    <property type="term" value="F:electron transfer activity"/>
    <property type="evidence" value="ECO:0007669"/>
    <property type="project" value="UniProtKB-UniRule"/>
</dbReference>